<dbReference type="EMBL" id="BAAAUT010000031">
    <property type="protein sequence ID" value="GAA3145074.1"/>
    <property type="molecule type" value="Genomic_DNA"/>
</dbReference>
<dbReference type="Proteomes" id="UP001500320">
    <property type="component" value="Unassembled WGS sequence"/>
</dbReference>
<evidence type="ECO:0000313" key="1">
    <source>
        <dbReference type="EMBL" id="GAA3145074.1"/>
    </source>
</evidence>
<proteinExistence type="predicted"/>
<keyword evidence="2" id="KW-1185">Reference proteome</keyword>
<organism evidence="1 2">
    <name type="scientific">Planomonospora alba</name>
    <dbReference type="NCBI Taxonomy" id="161354"/>
    <lineage>
        <taxon>Bacteria</taxon>
        <taxon>Bacillati</taxon>
        <taxon>Actinomycetota</taxon>
        <taxon>Actinomycetes</taxon>
        <taxon>Streptosporangiales</taxon>
        <taxon>Streptosporangiaceae</taxon>
        <taxon>Planomonospora</taxon>
    </lineage>
</organism>
<sequence>MTAVMVELGPRPAPAEEIELIDDVDAIVASSKCSCSAGDDAPY</sequence>
<accession>A0ABP6NDV7</accession>
<evidence type="ECO:0000313" key="2">
    <source>
        <dbReference type="Proteomes" id="UP001500320"/>
    </source>
</evidence>
<name>A0ABP6NDV7_9ACTN</name>
<evidence type="ECO:0008006" key="3">
    <source>
        <dbReference type="Google" id="ProtNLM"/>
    </source>
</evidence>
<reference evidence="2" key="1">
    <citation type="journal article" date="2019" name="Int. J. Syst. Evol. Microbiol.">
        <title>The Global Catalogue of Microorganisms (GCM) 10K type strain sequencing project: providing services to taxonomists for standard genome sequencing and annotation.</title>
        <authorList>
            <consortium name="The Broad Institute Genomics Platform"/>
            <consortium name="The Broad Institute Genome Sequencing Center for Infectious Disease"/>
            <person name="Wu L."/>
            <person name="Ma J."/>
        </authorList>
    </citation>
    <scope>NUCLEOTIDE SEQUENCE [LARGE SCALE GENOMIC DNA]</scope>
    <source>
        <strain evidence="2">JCM 9373</strain>
    </source>
</reference>
<dbReference type="RefSeq" id="WP_344861728.1">
    <property type="nucleotide sequence ID" value="NZ_BAAAUT010000031.1"/>
</dbReference>
<comment type="caution">
    <text evidence="1">The sequence shown here is derived from an EMBL/GenBank/DDBJ whole genome shotgun (WGS) entry which is preliminary data.</text>
</comment>
<gene>
    <name evidence="1" type="ORF">GCM10010466_40220</name>
</gene>
<protein>
    <recommendedName>
        <fullName evidence="3">Pyruvate kinase</fullName>
    </recommendedName>
</protein>